<comment type="caution">
    <text evidence="1">The sequence shown here is derived from an EMBL/GenBank/DDBJ whole genome shotgun (WGS) entry which is preliminary data.</text>
</comment>
<sequence length="254" mass="29867">MKTELQADLQVRQENNKANSQRITQQLVEVRQQIDGVQETLESCFAKFQEEVAMQNQNLTEDLNTRLNNFQEEIDNQLKQTEGILYNFTSEVTATHKTVENRVQTELEQFSRPVDDRVMLSSQVHELQIQCLTSSMERDSAEQNARQNETYSPATMTCNPNQATPEESFLLHFWSVKIQSNIHWQLAYEHWDPKKAKTIKEHFSDVYERTHHLTTAMSDEEFIDIVIFQLPIMYQCQFTGGVYRDLTEFRQHLI</sequence>
<accession>A0ABQ9IJZ1</accession>
<evidence type="ECO:0000313" key="1">
    <source>
        <dbReference type="EMBL" id="KAJ8897013.1"/>
    </source>
</evidence>
<proteinExistence type="predicted"/>
<dbReference type="Proteomes" id="UP001159363">
    <property type="component" value="Chromosome 1"/>
</dbReference>
<evidence type="ECO:0000313" key="2">
    <source>
        <dbReference type="Proteomes" id="UP001159363"/>
    </source>
</evidence>
<organism evidence="1 2">
    <name type="scientific">Dryococelus australis</name>
    <dbReference type="NCBI Taxonomy" id="614101"/>
    <lineage>
        <taxon>Eukaryota</taxon>
        <taxon>Metazoa</taxon>
        <taxon>Ecdysozoa</taxon>
        <taxon>Arthropoda</taxon>
        <taxon>Hexapoda</taxon>
        <taxon>Insecta</taxon>
        <taxon>Pterygota</taxon>
        <taxon>Neoptera</taxon>
        <taxon>Polyneoptera</taxon>
        <taxon>Phasmatodea</taxon>
        <taxon>Verophasmatodea</taxon>
        <taxon>Anareolatae</taxon>
        <taxon>Phasmatidae</taxon>
        <taxon>Eurycanthinae</taxon>
        <taxon>Dryococelus</taxon>
    </lineage>
</organism>
<name>A0ABQ9IJZ1_9NEOP</name>
<reference evidence="1 2" key="1">
    <citation type="submission" date="2023-02" db="EMBL/GenBank/DDBJ databases">
        <title>LHISI_Scaffold_Assembly.</title>
        <authorList>
            <person name="Stuart O.P."/>
            <person name="Cleave R."/>
            <person name="Magrath M.J.L."/>
            <person name="Mikheyev A.S."/>
        </authorList>
    </citation>
    <scope>NUCLEOTIDE SEQUENCE [LARGE SCALE GENOMIC DNA]</scope>
    <source>
        <strain evidence="1">Daus_M_001</strain>
        <tissue evidence="1">Leg muscle</tissue>
    </source>
</reference>
<protein>
    <submittedName>
        <fullName evidence="1">Uncharacterized protein</fullName>
    </submittedName>
</protein>
<dbReference type="EMBL" id="JARBHB010000001">
    <property type="protein sequence ID" value="KAJ8897013.1"/>
    <property type="molecule type" value="Genomic_DNA"/>
</dbReference>
<keyword evidence="2" id="KW-1185">Reference proteome</keyword>
<gene>
    <name evidence="1" type="ORF">PR048_002359</name>
</gene>